<feature type="region of interest" description="Disordered" evidence="2">
    <location>
        <begin position="238"/>
        <end position="387"/>
    </location>
</feature>
<sequence>MGSFLFKWNYPASEVFVSGTFDDWAKSVKLEKKGEDLHEKLVELPRADEKIHYKFVVDTVWMTDPSAPQEHDGEYNVNNVLLPENITKAHSSFAHPSAAIMSGVTPQSTTAGLAGAVEKESSEGHGSSALPGMFPETPSNELQDFSVNPIPATSGIGNPVSLRPGQKVPDPSKITSNTLSSTVHDDMSLAKSPEDSQQTFGVAPIPASAGIGNPIHLQPGEKVPDPSTFNRNTVNSTVTTDQKSFESSSGAPQLPDVVTPQAERDARGGGMFSLPERSGNMIPESSLPMGDGGSSERDPGIHIESAGPQSTTAQLAANVPLEPRGVPEVVRESQAKAGFGPEASGNREAVKEKSEVEQELESKVPEQPSTAEGVSTGHGGTTDKKELSGGEIAGMAAGGAVAGGAVVAGTNTMLTHHLPPSVQQAIDEMNRGTTSSSTVSSGVKETSHQHTGGAGMDKGLPIAPTVPEVVQESIAESHQAPEAAANEEMVEEKSAVEKELLHSVKRENASGEPAPTAGGSSTVAGGIHEASHHHPGATGMDKGVAIAPTVPDIVQGSIAKSHQAPEAAASEKMVGEKSAVEQELLHYVKREDTSGEPAPSASGTSIVAGGIHNKSLQHPGAAIAPTVPDVVQDSIVESHQAPEAAASREMVGEKSVVEQELLRNVKREDGSGEPAPSVSAALSETAPSTKTATTALSEDKGGLAAPASVPATTSAASNAFKQAVRPREDSRDVSPMSHGPTSSTQAQPMVTSGVGASTAPQFSQSTSGPATPPKTTAATKTSPMSNRTGESSASGNTDKKSKRASGFFGKLKAKFHDKDKK</sequence>
<name>A0A5M8PYX9_9LECA</name>
<dbReference type="GO" id="GO:0031588">
    <property type="term" value="C:nucleotide-activated protein kinase complex"/>
    <property type="evidence" value="ECO:0007669"/>
    <property type="project" value="TreeGrafter"/>
</dbReference>
<feature type="region of interest" description="Disordered" evidence="2">
    <location>
        <begin position="111"/>
        <end position="180"/>
    </location>
</feature>
<comment type="similarity">
    <text evidence="1">Belongs to the CRP1/MDG1 family.</text>
</comment>
<dbReference type="InterPro" id="IPR013783">
    <property type="entry name" value="Ig-like_fold"/>
</dbReference>
<accession>A0A5M8PYX9</accession>
<evidence type="ECO:0000256" key="1">
    <source>
        <dbReference type="ARBA" id="ARBA00038216"/>
    </source>
</evidence>
<feature type="domain" description="AMP-activated protein kinase glycogen-binding" evidence="3">
    <location>
        <begin position="5"/>
        <end position="81"/>
    </location>
</feature>
<feature type="compositionally biased region" description="Polar residues" evidence="2">
    <location>
        <begin position="784"/>
        <end position="796"/>
    </location>
</feature>
<evidence type="ECO:0000256" key="2">
    <source>
        <dbReference type="SAM" id="MobiDB-lite"/>
    </source>
</evidence>
<dbReference type="InterPro" id="IPR050827">
    <property type="entry name" value="CRP1_MDG1_kinase"/>
</dbReference>
<feature type="region of interest" description="Disordered" evidence="2">
    <location>
        <begin position="473"/>
        <end position="494"/>
    </location>
</feature>
<feature type="compositionally biased region" description="Polar residues" evidence="2">
    <location>
        <begin position="680"/>
        <end position="696"/>
    </location>
</feature>
<dbReference type="GO" id="GO:0005737">
    <property type="term" value="C:cytoplasm"/>
    <property type="evidence" value="ECO:0007669"/>
    <property type="project" value="TreeGrafter"/>
</dbReference>
<dbReference type="AlphaFoldDB" id="A0A5M8PYX9"/>
<dbReference type="InterPro" id="IPR014756">
    <property type="entry name" value="Ig_E-set"/>
</dbReference>
<feature type="compositionally biased region" description="Polar residues" evidence="2">
    <location>
        <begin position="739"/>
        <end position="764"/>
    </location>
</feature>
<dbReference type="GO" id="GO:0005634">
    <property type="term" value="C:nucleus"/>
    <property type="evidence" value="ECO:0007669"/>
    <property type="project" value="TreeGrafter"/>
</dbReference>
<protein>
    <recommendedName>
        <fullName evidence="3">AMP-activated protein kinase glycogen-binding domain-containing protein</fullName>
    </recommendedName>
</protein>
<organism evidence="4 5">
    <name type="scientific">Lasallia pustulata</name>
    <dbReference type="NCBI Taxonomy" id="136370"/>
    <lineage>
        <taxon>Eukaryota</taxon>
        <taxon>Fungi</taxon>
        <taxon>Dikarya</taxon>
        <taxon>Ascomycota</taxon>
        <taxon>Pezizomycotina</taxon>
        <taxon>Lecanoromycetes</taxon>
        <taxon>OSLEUM clade</taxon>
        <taxon>Umbilicariomycetidae</taxon>
        <taxon>Umbilicariales</taxon>
        <taxon>Umbilicariaceae</taxon>
        <taxon>Lasallia</taxon>
    </lineage>
</organism>
<feature type="compositionally biased region" description="Polar residues" evidence="2">
    <location>
        <begin position="137"/>
        <end position="146"/>
    </location>
</feature>
<feature type="compositionally biased region" description="Polar residues" evidence="2">
    <location>
        <begin position="238"/>
        <end position="251"/>
    </location>
</feature>
<dbReference type="OrthoDB" id="5873279at2759"/>
<reference evidence="4 5" key="1">
    <citation type="submission" date="2019-09" db="EMBL/GenBank/DDBJ databases">
        <title>The hologenome of the rock-dwelling lichen Lasallia pustulata.</title>
        <authorList>
            <person name="Greshake Tzovaras B."/>
            <person name="Segers F."/>
            <person name="Bicker A."/>
            <person name="Dal Grande F."/>
            <person name="Otte J."/>
            <person name="Hankeln T."/>
            <person name="Schmitt I."/>
            <person name="Ebersberger I."/>
        </authorList>
    </citation>
    <scope>NUCLEOTIDE SEQUENCE [LARGE SCALE GENOMIC DNA]</scope>
    <source>
        <strain evidence="4">A1-1</strain>
    </source>
</reference>
<evidence type="ECO:0000313" key="5">
    <source>
        <dbReference type="Proteomes" id="UP000324767"/>
    </source>
</evidence>
<dbReference type="Proteomes" id="UP000324767">
    <property type="component" value="Unassembled WGS sequence"/>
</dbReference>
<dbReference type="Gene3D" id="2.60.40.10">
    <property type="entry name" value="Immunoglobulins"/>
    <property type="match status" value="1"/>
</dbReference>
<dbReference type="Pfam" id="PF16561">
    <property type="entry name" value="AMPK1_CBM"/>
    <property type="match status" value="1"/>
</dbReference>
<dbReference type="InterPro" id="IPR032640">
    <property type="entry name" value="AMPK1_CBM"/>
</dbReference>
<feature type="compositionally biased region" description="Low complexity" evidence="2">
    <location>
        <begin position="765"/>
        <end position="783"/>
    </location>
</feature>
<dbReference type="EMBL" id="VXIT01000003">
    <property type="protein sequence ID" value="KAA6414259.1"/>
    <property type="molecule type" value="Genomic_DNA"/>
</dbReference>
<gene>
    <name evidence="4" type="ORF">FRX48_02622</name>
</gene>
<dbReference type="PANTHER" id="PTHR10343:SF81">
    <property type="entry name" value="CRUCIFORM DNA-RECOGNIZING PROTEIN 1-RELATED"/>
    <property type="match status" value="1"/>
</dbReference>
<feature type="region of interest" description="Disordered" evidence="2">
    <location>
        <begin position="430"/>
        <end position="458"/>
    </location>
</feature>
<comment type="caution">
    <text evidence="4">The sequence shown here is derived from an EMBL/GenBank/DDBJ whole genome shotgun (WGS) entry which is preliminary data.</text>
</comment>
<dbReference type="GO" id="GO:0007165">
    <property type="term" value="P:signal transduction"/>
    <property type="evidence" value="ECO:0007669"/>
    <property type="project" value="TreeGrafter"/>
</dbReference>
<feature type="region of interest" description="Disordered" evidence="2">
    <location>
        <begin position="659"/>
        <end position="821"/>
    </location>
</feature>
<dbReference type="PANTHER" id="PTHR10343">
    <property type="entry name" value="5'-AMP-ACTIVATED PROTEIN KINASE , BETA SUBUNIT"/>
    <property type="match status" value="1"/>
</dbReference>
<dbReference type="CDD" id="cd02859">
    <property type="entry name" value="E_set_AMPKbeta_like_N"/>
    <property type="match status" value="1"/>
</dbReference>
<feature type="compositionally biased region" description="Basic and acidic residues" evidence="2">
    <location>
        <begin position="659"/>
        <end position="670"/>
    </location>
</feature>
<feature type="compositionally biased region" description="Low complexity" evidence="2">
    <location>
        <begin position="432"/>
        <end position="443"/>
    </location>
</feature>
<feature type="region of interest" description="Disordered" evidence="2">
    <location>
        <begin position="506"/>
        <end position="537"/>
    </location>
</feature>
<dbReference type="GO" id="GO:0019901">
    <property type="term" value="F:protein kinase binding"/>
    <property type="evidence" value="ECO:0007669"/>
    <property type="project" value="TreeGrafter"/>
</dbReference>
<feature type="compositionally biased region" description="Basic and acidic residues" evidence="2">
    <location>
        <begin position="348"/>
        <end position="364"/>
    </location>
</feature>
<feature type="compositionally biased region" description="Low complexity" evidence="2">
    <location>
        <begin position="704"/>
        <end position="719"/>
    </location>
</feature>
<evidence type="ECO:0000259" key="3">
    <source>
        <dbReference type="Pfam" id="PF16561"/>
    </source>
</evidence>
<dbReference type="SUPFAM" id="SSF81296">
    <property type="entry name" value="E set domains"/>
    <property type="match status" value="1"/>
</dbReference>
<proteinExistence type="inferred from homology"/>
<evidence type="ECO:0000313" key="4">
    <source>
        <dbReference type="EMBL" id="KAA6414259.1"/>
    </source>
</evidence>